<organism evidence="1">
    <name type="scientific">Magnetospirillum gryphiswaldense</name>
    <dbReference type="NCBI Taxonomy" id="55518"/>
    <lineage>
        <taxon>Bacteria</taxon>
        <taxon>Pseudomonadati</taxon>
        <taxon>Pseudomonadota</taxon>
        <taxon>Alphaproteobacteria</taxon>
        <taxon>Rhodospirillales</taxon>
        <taxon>Rhodospirillaceae</taxon>
        <taxon>Magnetospirillum</taxon>
    </lineage>
</organism>
<proteinExistence type="predicted"/>
<gene>
    <name evidence="1" type="ORF">MGR_2794</name>
</gene>
<protein>
    <submittedName>
        <fullName evidence="1">Uncharacterized protein</fullName>
    </submittedName>
</protein>
<name>A4TVM7_9PROT</name>
<accession>A4TVM7</accession>
<reference evidence="1" key="1">
    <citation type="journal article" date="2007" name="J. Bacteriol.">
        <title>Comparative genome analysis of four magnetotactic bacteria reveals a complex set of group-specific genes implicated in magnetosome biomineralization and function.</title>
        <authorList>
            <person name="Richter M."/>
            <person name="Kube M."/>
            <person name="Bazylinski D.A."/>
            <person name="Lombardot T."/>
            <person name="Gloeckner F.O."/>
            <person name="Reinhardt R."/>
            <person name="Schueler D."/>
        </authorList>
    </citation>
    <scope>NUCLEOTIDE SEQUENCE</scope>
    <source>
        <strain evidence="1">MSR-1</strain>
    </source>
</reference>
<dbReference type="AlphaFoldDB" id="A4TVM7"/>
<sequence>MGYIPYVRTACQCATNSWGIRQARGYPCPTGGMLWLAAKQW</sequence>
<dbReference type="EMBL" id="CU459003">
    <property type="protein sequence ID" value="CAM74684.1"/>
    <property type="molecule type" value="Genomic_DNA"/>
</dbReference>
<evidence type="ECO:0000313" key="1">
    <source>
        <dbReference type="EMBL" id="CAM74684.1"/>
    </source>
</evidence>